<evidence type="ECO:0000313" key="3">
    <source>
        <dbReference type="EMBL" id="APW44556.1"/>
    </source>
</evidence>
<dbReference type="EMBL" id="CP019239">
    <property type="protein sequence ID" value="APW44556.1"/>
    <property type="molecule type" value="Genomic_DNA"/>
</dbReference>
<reference evidence="3 4" key="1">
    <citation type="submission" date="2017-01" db="EMBL/GenBank/DDBJ databases">
        <authorList>
            <person name="Mah S.A."/>
            <person name="Swanson W.J."/>
            <person name="Moy G.W."/>
            <person name="Vacquier V.D."/>
        </authorList>
    </citation>
    <scope>NUCLEOTIDE SEQUENCE [LARGE SCALE GENOMIC DNA]</scope>
    <source>
        <strain evidence="3 4">DSM 22694</strain>
    </source>
</reference>
<name>A0A1P8KF15_9BURK</name>
<dbReference type="KEGG" id="rsb:RS694_19890"/>
<protein>
    <recommendedName>
        <fullName evidence="5">DUF3185 domain-containing protein</fullName>
    </recommendedName>
</protein>
<dbReference type="eggNOG" id="ENOG5032YXC">
    <property type="taxonomic scope" value="Bacteria"/>
</dbReference>
<evidence type="ECO:0000313" key="4">
    <source>
        <dbReference type="Proteomes" id="UP000186110"/>
    </source>
</evidence>
<evidence type="ECO:0000256" key="1">
    <source>
        <dbReference type="SAM" id="Phobius"/>
    </source>
</evidence>
<sequence>MNTIKLAALALIAAGVLALAYGSFTYTKETHDVKLGPVQLSVKEKETVNVPVWAGVGAIVVGAALLVMGTKKG</sequence>
<feature type="transmembrane region" description="Helical" evidence="1">
    <location>
        <begin position="50"/>
        <end position="68"/>
    </location>
</feature>
<dbReference type="AlphaFoldDB" id="A0A1P8KF15"/>
<gene>
    <name evidence="3" type="ORF">RS694_19890</name>
</gene>
<dbReference type="RefSeq" id="WP_029708247.1">
    <property type="nucleotide sequence ID" value="NZ_CP019239.1"/>
</dbReference>
<feature type="signal peptide" evidence="2">
    <location>
        <begin position="1"/>
        <end position="20"/>
    </location>
</feature>
<dbReference type="STRING" id="1484693.RS694_19890"/>
<dbReference type="Proteomes" id="UP000186110">
    <property type="component" value="Chromosome"/>
</dbReference>
<accession>A0A1P8KF15</accession>
<keyword evidence="1" id="KW-1133">Transmembrane helix</keyword>
<evidence type="ECO:0000256" key="2">
    <source>
        <dbReference type="SAM" id="SignalP"/>
    </source>
</evidence>
<evidence type="ECO:0008006" key="5">
    <source>
        <dbReference type="Google" id="ProtNLM"/>
    </source>
</evidence>
<keyword evidence="4" id="KW-1185">Reference proteome</keyword>
<proteinExistence type="predicted"/>
<feature type="chain" id="PRO_5010293522" description="DUF3185 domain-containing protein" evidence="2">
    <location>
        <begin position="21"/>
        <end position="73"/>
    </location>
</feature>
<keyword evidence="1" id="KW-0472">Membrane</keyword>
<keyword evidence="1" id="KW-0812">Transmembrane</keyword>
<organism evidence="3 4">
    <name type="scientific">Rhodoferax saidenbachensis</name>
    <dbReference type="NCBI Taxonomy" id="1484693"/>
    <lineage>
        <taxon>Bacteria</taxon>
        <taxon>Pseudomonadati</taxon>
        <taxon>Pseudomonadota</taxon>
        <taxon>Betaproteobacteria</taxon>
        <taxon>Burkholderiales</taxon>
        <taxon>Comamonadaceae</taxon>
        <taxon>Rhodoferax</taxon>
    </lineage>
</organism>
<keyword evidence="2" id="KW-0732">Signal</keyword>